<dbReference type="Gene3D" id="2.60.40.10">
    <property type="entry name" value="Immunoglobulins"/>
    <property type="match status" value="1"/>
</dbReference>
<evidence type="ECO:0000313" key="3">
    <source>
        <dbReference type="Proteomes" id="UP000319700"/>
    </source>
</evidence>
<reference evidence="2 3" key="1">
    <citation type="journal article" date="2019" name="Environ. Microbiol.">
        <title>Species interactions and distinct microbial communities in high Arctic permafrost affected cryosols are associated with the CH4 and CO2 gas fluxes.</title>
        <authorList>
            <person name="Altshuler I."/>
            <person name="Hamel J."/>
            <person name="Turney S."/>
            <person name="Magnuson E."/>
            <person name="Levesque R."/>
            <person name="Greer C."/>
            <person name="Whyte L.G."/>
        </authorList>
    </citation>
    <scope>NUCLEOTIDE SEQUENCE [LARGE SCALE GENOMIC DNA]</scope>
    <source>
        <strain evidence="2 3">42</strain>
    </source>
</reference>
<keyword evidence="3" id="KW-1185">Reference proteome</keyword>
<name>A0A502EEE9_9FLAO</name>
<dbReference type="OrthoDB" id="6658153at2"/>
<dbReference type="GO" id="GO:0030288">
    <property type="term" value="C:outer membrane-bounded periplasmic space"/>
    <property type="evidence" value="ECO:0007669"/>
    <property type="project" value="InterPro"/>
</dbReference>
<protein>
    <submittedName>
        <fullName evidence="2">Molecular chaperone</fullName>
    </submittedName>
</protein>
<dbReference type="EMBL" id="RCZH01000018">
    <property type="protein sequence ID" value="TPG34850.1"/>
    <property type="molecule type" value="Genomic_DNA"/>
</dbReference>
<proteinExistence type="predicted"/>
<comment type="caution">
    <text evidence="2">The sequence shown here is derived from an EMBL/GenBank/DDBJ whole genome shotgun (WGS) entry which is preliminary data.</text>
</comment>
<dbReference type="Pfam" id="PF00345">
    <property type="entry name" value="PapD_N"/>
    <property type="match status" value="1"/>
</dbReference>
<dbReference type="InterPro" id="IPR016147">
    <property type="entry name" value="Pili_assmbl_chaperone_N"/>
</dbReference>
<sequence>MNNTLFMKAGVTLFALSFIITAGQFIAPYDSTNQGDLMIMPRRVILDANKRTQELTVANTGSDSTKYLISVIHYRMLENGAFEQIAQPDSAQHFADKNFRFFPRSVTLAPNESQTIKIQAINTNELQSGEYRSHLYFRAVTKNLPPEKEAFKPPKSMSVQLVPTFGIAIPVIIRSGALTLNVKLEKSMFSINTDGIPQLNMLFKRSGNISVYGDIKIEYVSITGRSTQVGIAKGFAIYTPNPVRSFTLNLDKNSGIDYHKGKLNITYSTLSETKPIVITSSQVDLL</sequence>
<evidence type="ECO:0000259" key="1">
    <source>
        <dbReference type="Pfam" id="PF00345"/>
    </source>
</evidence>
<organism evidence="2 3">
    <name type="scientific">Flavobacterium pectinovorum</name>
    <dbReference type="NCBI Taxonomy" id="29533"/>
    <lineage>
        <taxon>Bacteria</taxon>
        <taxon>Pseudomonadati</taxon>
        <taxon>Bacteroidota</taxon>
        <taxon>Flavobacteriia</taxon>
        <taxon>Flavobacteriales</taxon>
        <taxon>Flavobacteriaceae</taxon>
        <taxon>Flavobacterium</taxon>
    </lineage>
</organism>
<feature type="domain" description="Pili assembly chaperone N-terminal" evidence="1">
    <location>
        <begin position="38"/>
        <end position="174"/>
    </location>
</feature>
<gene>
    <name evidence="2" type="ORF">EAH81_22520</name>
</gene>
<dbReference type="InterPro" id="IPR013783">
    <property type="entry name" value="Ig-like_fold"/>
</dbReference>
<dbReference type="InterPro" id="IPR008962">
    <property type="entry name" value="PapD-like_sf"/>
</dbReference>
<dbReference type="GO" id="GO:0071555">
    <property type="term" value="P:cell wall organization"/>
    <property type="evidence" value="ECO:0007669"/>
    <property type="project" value="InterPro"/>
</dbReference>
<dbReference type="SUPFAM" id="SSF49354">
    <property type="entry name" value="PapD-like"/>
    <property type="match status" value="1"/>
</dbReference>
<dbReference type="AlphaFoldDB" id="A0A502EEE9"/>
<accession>A0A502EEE9</accession>
<dbReference type="Proteomes" id="UP000319700">
    <property type="component" value="Unassembled WGS sequence"/>
</dbReference>
<dbReference type="RefSeq" id="WP_140511180.1">
    <property type="nucleotide sequence ID" value="NZ_RCZH01000018.1"/>
</dbReference>
<evidence type="ECO:0000313" key="2">
    <source>
        <dbReference type="EMBL" id="TPG34850.1"/>
    </source>
</evidence>